<dbReference type="EMBL" id="JADCNL010000050">
    <property type="protein sequence ID" value="KAG0451583.1"/>
    <property type="molecule type" value="Genomic_DNA"/>
</dbReference>
<keyword evidence="5 10" id="KW-0812">Transmembrane</keyword>
<dbReference type="Pfam" id="PF22776">
    <property type="entry name" value="K_trans_C"/>
    <property type="match status" value="1"/>
</dbReference>
<dbReference type="AlphaFoldDB" id="A0A835U7S3"/>
<evidence type="ECO:0000256" key="6">
    <source>
        <dbReference type="ARBA" id="ARBA00022958"/>
    </source>
</evidence>
<feature type="domain" description="K+ potassium transporter C-terminal" evidence="12">
    <location>
        <begin position="100"/>
        <end position="291"/>
    </location>
</feature>
<accession>A0A835U7S3</accession>
<evidence type="ECO:0000259" key="12">
    <source>
        <dbReference type="Pfam" id="PF22776"/>
    </source>
</evidence>
<evidence type="ECO:0000313" key="14">
    <source>
        <dbReference type="Proteomes" id="UP000636800"/>
    </source>
</evidence>
<dbReference type="Proteomes" id="UP000636800">
    <property type="component" value="Unassembled WGS sequence"/>
</dbReference>
<keyword evidence="14" id="KW-1185">Reference proteome</keyword>
<keyword evidence="7 10" id="KW-1133">Transmembrane helix</keyword>
<keyword evidence="3" id="KW-0813">Transport</keyword>
<keyword evidence="9 10" id="KW-0472">Membrane</keyword>
<dbReference type="PANTHER" id="PTHR30540">
    <property type="entry name" value="OSMOTIC STRESS POTASSIUM TRANSPORTER"/>
    <property type="match status" value="1"/>
</dbReference>
<organism evidence="13 14">
    <name type="scientific">Vanilla planifolia</name>
    <name type="common">Vanilla</name>
    <dbReference type="NCBI Taxonomy" id="51239"/>
    <lineage>
        <taxon>Eukaryota</taxon>
        <taxon>Viridiplantae</taxon>
        <taxon>Streptophyta</taxon>
        <taxon>Embryophyta</taxon>
        <taxon>Tracheophyta</taxon>
        <taxon>Spermatophyta</taxon>
        <taxon>Magnoliopsida</taxon>
        <taxon>Liliopsida</taxon>
        <taxon>Asparagales</taxon>
        <taxon>Orchidaceae</taxon>
        <taxon>Vanilloideae</taxon>
        <taxon>Vanilleae</taxon>
        <taxon>Vanilla</taxon>
    </lineage>
</organism>
<dbReference type="InterPro" id="IPR053951">
    <property type="entry name" value="K_trans_N"/>
</dbReference>
<protein>
    <recommendedName>
        <fullName evidence="15">Potassium transporter</fullName>
    </recommendedName>
</protein>
<dbReference type="OrthoDB" id="1927821at2759"/>
<dbReference type="PANTHER" id="PTHR30540:SF88">
    <property type="entry name" value="POTASSIUM TRANSPORTER 13-RELATED"/>
    <property type="match status" value="1"/>
</dbReference>
<evidence type="ECO:0000256" key="7">
    <source>
        <dbReference type="ARBA" id="ARBA00022989"/>
    </source>
</evidence>
<feature type="transmembrane region" description="Helical" evidence="10">
    <location>
        <begin position="50"/>
        <end position="69"/>
    </location>
</feature>
<keyword evidence="6" id="KW-0630">Potassium</keyword>
<sequence>MFVTTCLMFLVITIVWKRTIFFAFLFFIVFGSLEFLYFSACVTKVPHGGWIALAFSLIMLSIMAIWHYGTSRKLLYEAQNKLQVDDLLCFGKSLSLVRIPGICVVYSTTADGIPPMFSHFITNIPAFHRILIFVSLQTVATPKVPPDEQFMVDRLSASEHRIFRCIARYGYKDARGDVYRFEERLFAKVAEFALQDGWKESVLDRISEPRREDVTKGMREREEFGELIEQGEAGMTYMIGNVQIVAHEMSSFWKKMVINHGYGFLRRNCRQPAAELGIPPSSVIQVGMVYRV</sequence>
<feature type="transmembrane region" description="Helical" evidence="10">
    <location>
        <begin position="20"/>
        <end position="38"/>
    </location>
</feature>
<evidence type="ECO:0000256" key="10">
    <source>
        <dbReference type="SAM" id="Phobius"/>
    </source>
</evidence>
<evidence type="ECO:0000256" key="5">
    <source>
        <dbReference type="ARBA" id="ARBA00022692"/>
    </source>
</evidence>
<evidence type="ECO:0008006" key="15">
    <source>
        <dbReference type="Google" id="ProtNLM"/>
    </source>
</evidence>
<dbReference type="Pfam" id="PF02705">
    <property type="entry name" value="K_trans"/>
    <property type="match status" value="1"/>
</dbReference>
<comment type="caution">
    <text evidence="13">The sequence shown here is derived from an EMBL/GenBank/DDBJ whole genome shotgun (WGS) entry which is preliminary data.</text>
</comment>
<feature type="domain" description="K+ potassium transporter integral membrane" evidence="11">
    <location>
        <begin position="1"/>
        <end position="88"/>
    </location>
</feature>
<dbReference type="GO" id="GO:0016020">
    <property type="term" value="C:membrane"/>
    <property type="evidence" value="ECO:0007669"/>
    <property type="project" value="UniProtKB-SubCell"/>
</dbReference>
<evidence type="ECO:0000256" key="9">
    <source>
        <dbReference type="ARBA" id="ARBA00023136"/>
    </source>
</evidence>
<comment type="subcellular location">
    <subcellularLocation>
        <location evidence="1">Membrane</location>
        <topology evidence="1">Multi-pass membrane protein</topology>
    </subcellularLocation>
</comment>
<comment type="similarity">
    <text evidence="2">Belongs to the HAK/KUP transporter (TC 2.A.72.3) family.</text>
</comment>
<dbReference type="InterPro" id="IPR003855">
    <property type="entry name" value="K+_transporter"/>
</dbReference>
<name>A0A835U7S3_VANPL</name>
<keyword evidence="4" id="KW-0633">Potassium transport</keyword>
<dbReference type="GO" id="GO:0015079">
    <property type="term" value="F:potassium ion transmembrane transporter activity"/>
    <property type="evidence" value="ECO:0007669"/>
    <property type="project" value="InterPro"/>
</dbReference>
<evidence type="ECO:0000259" key="11">
    <source>
        <dbReference type="Pfam" id="PF02705"/>
    </source>
</evidence>
<evidence type="ECO:0000256" key="8">
    <source>
        <dbReference type="ARBA" id="ARBA00023065"/>
    </source>
</evidence>
<evidence type="ECO:0000256" key="3">
    <source>
        <dbReference type="ARBA" id="ARBA00022448"/>
    </source>
</evidence>
<evidence type="ECO:0000313" key="13">
    <source>
        <dbReference type="EMBL" id="KAG0451583.1"/>
    </source>
</evidence>
<proteinExistence type="inferred from homology"/>
<gene>
    <name evidence="13" type="ORF">HPP92_026354</name>
</gene>
<keyword evidence="8" id="KW-0406">Ion transport</keyword>
<evidence type="ECO:0000256" key="4">
    <source>
        <dbReference type="ARBA" id="ARBA00022538"/>
    </source>
</evidence>
<reference evidence="13 14" key="1">
    <citation type="journal article" date="2020" name="Nat. Food">
        <title>A phased Vanilla planifolia genome enables genetic improvement of flavour and production.</title>
        <authorList>
            <person name="Hasing T."/>
            <person name="Tang H."/>
            <person name="Brym M."/>
            <person name="Khazi F."/>
            <person name="Huang T."/>
            <person name="Chambers A.H."/>
        </authorList>
    </citation>
    <scope>NUCLEOTIDE SEQUENCE [LARGE SCALE GENOMIC DNA]</scope>
    <source>
        <tissue evidence="13">Leaf</tissue>
    </source>
</reference>
<dbReference type="InterPro" id="IPR053952">
    <property type="entry name" value="K_trans_C"/>
</dbReference>
<evidence type="ECO:0000256" key="1">
    <source>
        <dbReference type="ARBA" id="ARBA00004141"/>
    </source>
</evidence>
<evidence type="ECO:0000256" key="2">
    <source>
        <dbReference type="ARBA" id="ARBA00008440"/>
    </source>
</evidence>